<name>A5E7U3_LODEL</name>
<dbReference type="InterPro" id="IPR009291">
    <property type="entry name" value="Vps62"/>
</dbReference>
<dbReference type="GO" id="GO:0006623">
    <property type="term" value="P:protein targeting to vacuole"/>
    <property type="evidence" value="ECO:0007669"/>
    <property type="project" value="TreeGrafter"/>
</dbReference>
<organism evidence="2 3">
    <name type="scientific">Lodderomyces elongisporus (strain ATCC 11503 / CBS 2605 / JCM 1781 / NBRC 1676 / NRRL YB-4239)</name>
    <name type="common">Yeast</name>
    <name type="synonym">Saccharomyces elongisporus</name>
    <dbReference type="NCBI Taxonomy" id="379508"/>
    <lineage>
        <taxon>Eukaryota</taxon>
        <taxon>Fungi</taxon>
        <taxon>Dikarya</taxon>
        <taxon>Ascomycota</taxon>
        <taxon>Saccharomycotina</taxon>
        <taxon>Pichiomycetes</taxon>
        <taxon>Debaryomycetaceae</taxon>
        <taxon>Candida/Lodderomyces clade</taxon>
        <taxon>Lodderomyces</taxon>
    </lineage>
</organism>
<reference evidence="2 3" key="1">
    <citation type="journal article" date="2009" name="Nature">
        <title>Evolution of pathogenicity and sexual reproduction in eight Candida genomes.</title>
        <authorList>
            <person name="Butler G."/>
            <person name="Rasmussen M.D."/>
            <person name="Lin M.F."/>
            <person name="Santos M.A."/>
            <person name="Sakthikumar S."/>
            <person name="Munro C.A."/>
            <person name="Rheinbay E."/>
            <person name="Grabherr M."/>
            <person name="Forche A."/>
            <person name="Reedy J.L."/>
            <person name="Agrafioti I."/>
            <person name="Arnaud M.B."/>
            <person name="Bates S."/>
            <person name="Brown A.J."/>
            <person name="Brunke S."/>
            <person name="Costanzo M.C."/>
            <person name="Fitzpatrick D.A."/>
            <person name="de Groot P.W."/>
            <person name="Harris D."/>
            <person name="Hoyer L.L."/>
            <person name="Hube B."/>
            <person name="Klis F.M."/>
            <person name="Kodira C."/>
            <person name="Lennard N."/>
            <person name="Logue M.E."/>
            <person name="Martin R."/>
            <person name="Neiman A.M."/>
            <person name="Nikolaou E."/>
            <person name="Quail M.A."/>
            <person name="Quinn J."/>
            <person name="Santos M.C."/>
            <person name="Schmitzberger F.F."/>
            <person name="Sherlock G."/>
            <person name="Shah P."/>
            <person name="Silverstein K.A."/>
            <person name="Skrzypek M.S."/>
            <person name="Soll D."/>
            <person name="Staggs R."/>
            <person name="Stansfield I."/>
            <person name="Stumpf M.P."/>
            <person name="Sudbery P.E."/>
            <person name="Srikantha T."/>
            <person name="Zeng Q."/>
            <person name="Berman J."/>
            <person name="Berriman M."/>
            <person name="Heitman J."/>
            <person name="Gow N.A."/>
            <person name="Lorenz M.C."/>
            <person name="Birren B.W."/>
            <person name="Kellis M."/>
            <person name="Cuomo C.A."/>
        </authorList>
    </citation>
    <scope>NUCLEOTIDE SEQUENCE [LARGE SCALE GENOMIC DNA]</scope>
    <source>
        <strain evidence="3">ATCC 11503 / BCRC 21390 / CBS 2605 / JCM 1781 / NBRC 1676 / NRRL YB-4239</strain>
    </source>
</reference>
<evidence type="ECO:0000313" key="2">
    <source>
        <dbReference type="EMBL" id="EDK47501.1"/>
    </source>
</evidence>
<dbReference type="GeneID" id="5230251"/>
<dbReference type="HOGENOM" id="CLU_024079_2_0_1"/>
<dbReference type="Proteomes" id="UP000001996">
    <property type="component" value="Unassembled WGS sequence"/>
</dbReference>
<dbReference type="FunCoup" id="A5E7U3">
    <property type="interactions" value="17"/>
</dbReference>
<dbReference type="PANTHER" id="PTHR48220">
    <property type="match status" value="1"/>
</dbReference>
<protein>
    <recommendedName>
        <fullName evidence="4">Vacuolar protein sorting-associated protein 62</fullName>
    </recommendedName>
</protein>
<keyword evidence="3" id="KW-1185">Reference proteome</keyword>
<dbReference type="OrthoDB" id="188042at2759"/>
<feature type="chain" id="PRO_5002681852" description="Vacuolar protein sorting-associated protein 62" evidence="1">
    <location>
        <begin position="21"/>
        <end position="458"/>
    </location>
</feature>
<evidence type="ECO:0000256" key="1">
    <source>
        <dbReference type="SAM" id="SignalP"/>
    </source>
</evidence>
<dbReference type="InterPro" id="IPR053102">
    <property type="entry name" value="VPS_Associated"/>
</dbReference>
<gene>
    <name evidence="2" type="ORF">LELG_05682</name>
</gene>
<dbReference type="KEGG" id="lel:PVL30_004440"/>
<proteinExistence type="predicted"/>
<dbReference type="GO" id="GO:0000329">
    <property type="term" value="C:fungal-type vacuole membrane"/>
    <property type="evidence" value="ECO:0007669"/>
    <property type="project" value="TreeGrafter"/>
</dbReference>
<dbReference type="PANTHER" id="PTHR48220:SF1">
    <property type="entry name" value="VACUOLAR PROTEIN SORTING-ASSOCIATED PROTEIN 62-RELATED"/>
    <property type="match status" value="1"/>
</dbReference>
<feature type="signal peptide" evidence="1">
    <location>
        <begin position="1"/>
        <end position="20"/>
    </location>
</feature>
<keyword evidence="1" id="KW-0732">Signal</keyword>
<dbReference type="Pfam" id="PF06101">
    <property type="entry name" value="Vps62"/>
    <property type="match status" value="1"/>
</dbReference>
<evidence type="ECO:0008006" key="4">
    <source>
        <dbReference type="Google" id="ProtNLM"/>
    </source>
</evidence>
<accession>A5E7U3</accession>
<dbReference type="AlphaFoldDB" id="A5E7U3"/>
<dbReference type="InParanoid" id="A5E7U3"/>
<dbReference type="EMBL" id="CH981534">
    <property type="protein sequence ID" value="EDK47501.1"/>
    <property type="molecule type" value="Genomic_DNA"/>
</dbReference>
<dbReference type="OMA" id="DAIWYSQ"/>
<dbReference type="eggNOG" id="ENOG502RJPB">
    <property type="taxonomic scope" value="Eukaryota"/>
</dbReference>
<dbReference type="VEuPathDB" id="FungiDB:LELG_05682"/>
<evidence type="ECO:0000313" key="3">
    <source>
        <dbReference type="Proteomes" id="UP000001996"/>
    </source>
</evidence>
<sequence length="458" mass="52833">MLPHLLISIVLAAYTTLAHQQQQQQQRQEERLNAPRKPYFDVQDADHYILNTIQDEYREDEIASILRDPQEFKDLPPIISLPTRKQRTLEPGEVPQYVLDYSPLVYLYSEERYLPYDIADYATHFHVTFENGTIVPGTEDSLTLKKLAKLKHSKHLYMTSNEDFDVDPDWITGVHNKPNLITGEIKNAPAILIVVDKGNGWVDAFWFYFYSFNLGPFVMGQGPYGNHVGDWEHSLVRFYKGKPVIVWMSAHGGGGAFYYKNLEKWVMDERHPIIFSARGTHANYPSVGQHPHDLPYDILSDFTDRGPLWNPERNYLGYTYDGKHVFPAKTNSNPKHVGREWEYGNWLAFKGHWGDQQLPKDDPRQSHSLIGGFKYIDGPTGPLMKNLVRIVPCERAKWWNFWKGCKVRQNIKWGIGVESEGYNCGNLFVTTKPGWVKSVLQKVTWGGGFCYLVDTLYG</sequence>